<evidence type="ECO:0000313" key="2">
    <source>
        <dbReference type="Proteomes" id="UP000619457"/>
    </source>
</evidence>
<name>A0A918USA6_9BACT</name>
<evidence type="ECO:0008006" key="3">
    <source>
        <dbReference type="Google" id="ProtNLM"/>
    </source>
</evidence>
<gene>
    <name evidence="1" type="ORF">GCM10007049_24680</name>
</gene>
<dbReference type="AlphaFoldDB" id="A0A918USA6"/>
<protein>
    <recommendedName>
        <fullName evidence="3">Methyltransferase domain-containing protein</fullName>
    </recommendedName>
</protein>
<reference evidence="1" key="1">
    <citation type="journal article" date="2014" name="Int. J. Syst. Evol. Microbiol.">
        <title>Complete genome sequence of Corynebacterium casei LMG S-19264T (=DSM 44701T), isolated from a smear-ripened cheese.</title>
        <authorList>
            <consortium name="US DOE Joint Genome Institute (JGI-PGF)"/>
            <person name="Walter F."/>
            <person name="Albersmeier A."/>
            <person name="Kalinowski J."/>
            <person name="Ruckert C."/>
        </authorList>
    </citation>
    <scope>NUCLEOTIDE SEQUENCE</scope>
    <source>
        <strain evidence="1">KCTC 12368</strain>
    </source>
</reference>
<proteinExistence type="predicted"/>
<accession>A0A918USA6</accession>
<comment type="caution">
    <text evidence="1">The sequence shown here is derived from an EMBL/GenBank/DDBJ whole genome shotgun (WGS) entry which is preliminary data.</text>
</comment>
<organism evidence="1 2">
    <name type="scientific">Echinicola pacifica</name>
    <dbReference type="NCBI Taxonomy" id="346377"/>
    <lineage>
        <taxon>Bacteria</taxon>
        <taxon>Pseudomonadati</taxon>
        <taxon>Bacteroidota</taxon>
        <taxon>Cytophagia</taxon>
        <taxon>Cytophagales</taxon>
        <taxon>Cyclobacteriaceae</taxon>
        <taxon>Echinicola</taxon>
    </lineage>
</organism>
<evidence type="ECO:0000313" key="1">
    <source>
        <dbReference type="EMBL" id="GGZ30824.1"/>
    </source>
</evidence>
<dbReference type="InterPro" id="IPR029063">
    <property type="entry name" value="SAM-dependent_MTases_sf"/>
</dbReference>
<sequence>MGYIRYRIARPIIKSIFYIYRKKNDPCPWFAPSAVEFFKNWLSKDMKGLEFGSGASSKFFAQRIHTLVSVEHHEGWYQHVQNWFKDNNLSNIDYRFIGEQPGYTPLGLPDFYSRLQLTAADYSFKNQFWDYFHMADEFEDAYFDFILVDGRARVACLLNSIDKLKSGGIMILDNSDRPSYQLAFKVLAQWEYYTCTTGLSDTTFWVKP</sequence>
<dbReference type="Proteomes" id="UP000619457">
    <property type="component" value="Unassembled WGS sequence"/>
</dbReference>
<dbReference type="EMBL" id="BMWX01000004">
    <property type="protein sequence ID" value="GGZ30824.1"/>
    <property type="molecule type" value="Genomic_DNA"/>
</dbReference>
<reference evidence="1" key="2">
    <citation type="submission" date="2020-09" db="EMBL/GenBank/DDBJ databases">
        <authorList>
            <person name="Sun Q."/>
            <person name="Kim S."/>
        </authorList>
    </citation>
    <scope>NUCLEOTIDE SEQUENCE</scope>
    <source>
        <strain evidence="1">KCTC 12368</strain>
    </source>
</reference>
<keyword evidence="2" id="KW-1185">Reference proteome</keyword>
<dbReference type="Gene3D" id="3.40.50.150">
    <property type="entry name" value="Vaccinia Virus protein VP39"/>
    <property type="match status" value="1"/>
</dbReference>
<dbReference type="SUPFAM" id="SSF53335">
    <property type="entry name" value="S-adenosyl-L-methionine-dependent methyltransferases"/>
    <property type="match status" value="1"/>
</dbReference>